<keyword evidence="3 6" id="KW-0812">Transmembrane</keyword>
<evidence type="ECO:0000313" key="7">
    <source>
        <dbReference type="EMBL" id="KKI49928.1"/>
    </source>
</evidence>
<feature type="transmembrane region" description="Helical" evidence="6">
    <location>
        <begin position="88"/>
        <end position="106"/>
    </location>
</feature>
<sequence length="164" mass="18864">MNTMSMTSRRGIDWKALGVCLLISLGTGIASGIITSSSMDIYVNELIKPPLSPPGLAFPIVWTILFVLMGISSYMIYESVAPTRKRALTLFVVQLAVNFFWMIFFFNLRLYLFAFFWLIFEWILVFSMIRSFRKINIIAGNMQIPYLVWLSFAAYLNLAIYILN</sequence>
<evidence type="ECO:0000256" key="5">
    <source>
        <dbReference type="ARBA" id="ARBA00023136"/>
    </source>
</evidence>
<comment type="caution">
    <text evidence="7">The sequence shown here is derived from an EMBL/GenBank/DDBJ whole genome shotgun (WGS) entry which is preliminary data.</text>
</comment>
<evidence type="ECO:0000256" key="3">
    <source>
        <dbReference type="ARBA" id="ARBA00022692"/>
    </source>
</evidence>
<proteinExistence type="inferred from homology"/>
<feature type="transmembrane region" description="Helical" evidence="6">
    <location>
        <begin position="112"/>
        <end position="132"/>
    </location>
</feature>
<keyword evidence="4 6" id="KW-1133">Transmembrane helix</keyword>
<dbReference type="Pfam" id="PF03073">
    <property type="entry name" value="TspO_MBR"/>
    <property type="match status" value="1"/>
</dbReference>
<keyword evidence="8" id="KW-1185">Reference proteome</keyword>
<evidence type="ECO:0000256" key="6">
    <source>
        <dbReference type="SAM" id="Phobius"/>
    </source>
</evidence>
<reference evidence="7 8" key="1">
    <citation type="submission" date="2015-04" db="EMBL/GenBank/DDBJ databases">
        <title>Draft genome sequence of bacteremic isolate Catabacter hongkongensis type strain HKU16T.</title>
        <authorList>
            <person name="Lau S.K."/>
            <person name="Teng J.L."/>
            <person name="Huang Y."/>
            <person name="Curreem S.O."/>
            <person name="Tsui S.K."/>
            <person name="Woo P.C."/>
        </authorList>
    </citation>
    <scope>NUCLEOTIDE SEQUENCE [LARGE SCALE GENOMIC DNA]</scope>
    <source>
        <strain evidence="7 8">HKU16</strain>
    </source>
</reference>
<protein>
    <submittedName>
        <fullName evidence="7">Integral membrane protein</fullName>
    </submittedName>
</protein>
<dbReference type="InterPro" id="IPR004307">
    <property type="entry name" value="TspO_MBR"/>
</dbReference>
<dbReference type="InterPro" id="IPR038330">
    <property type="entry name" value="TspO/MBR-related_sf"/>
</dbReference>
<dbReference type="PANTHER" id="PTHR10057">
    <property type="entry name" value="PERIPHERAL-TYPE BENZODIAZEPINE RECEPTOR"/>
    <property type="match status" value="1"/>
</dbReference>
<dbReference type="GO" id="GO:0016020">
    <property type="term" value="C:membrane"/>
    <property type="evidence" value="ECO:0007669"/>
    <property type="project" value="UniProtKB-SubCell"/>
</dbReference>
<gene>
    <name evidence="7" type="ORF">CHK_2544</name>
</gene>
<dbReference type="STRING" id="270498.CHK_2544"/>
<evidence type="ECO:0000256" key="4">
    <source>
        <dbReference type="ARBA" id="ARBA00022989"/>
    </source>
</evidence>
<dbReference type="GO" id="GO:0033013">
    <property type="term" value="P:tetrapyrrole metabolic process"/>
    <property type="evidence" value="ECO:0007669"/>
    <property type="project" value="UniProtKB-ARBA"/>
</dbReference>
<dbReference type="PANTHER" id="PTHR10057:SF0">
    <property type="entry name" value="TRANSLOCATOR PROTEIN"/>
    <property type="match status" value="1"/>
</dbReference>
<feature type="transmembrane region" description="Helical" evidence="6">
    <location>
        <begin position="56"/>
        <end position="76"/>
    </location>
</feature>
<feature type="transmembrane region" description="Helical" evidence="6">
    <location>
        <begin position="144"/>
        <end position="163"/>
    </location>
</feature>
<comment type="subcellular location">
    <subcellularLocation>
        <location evidence="1">Membrane</location>
        <topology evidence="1">Multi-pass membrane protein</topology>
    </subcellularLocation>
</comment>
<dbReference type="PIRSF" id="PIRSF005859">
    <property type="entry name" value="PBR"/>
    <property type="match status" value="1"/>
</dbReference>
<evidence type="ECO:0000313" key="8">
    <source>
        <dbReference type="Proteomes" id="UP000034076"/>
    </source>
</evidence>
<organism evidence="7 8">
    <name type="scientific">Christensenella hongkongensis</name>
    <dbReference type="NCBI Taxonomy" id="270498"/>
    <lineage>
        <taxon>Bacteria</taxon>
        <taxon>Bacillati</taxon>
        <taxon>Bacillota</taxon>
        <taxon>Clostridia</taxon>
        <taxon>Christensenellales</taxon>
        <taxon>Christensenellaceae</taxon>
        <taxon>Christensenella</taxon>
    </lineage>
</organism>
<evidence type="ECO:0000256" key="1">
    <source>
        <dbReference type="ARBA" id="ARBA00004141"/>
    </source>
</evidence>
<dbReference type="FunFam" id="1.20.1260.100:FF:000001">
    <property type="entry name" value="translocator protein 2"/>
    <property type="match status" value="1"/>
</dbReference>
<dbReference type="EMBL" id="LAYJ01000115">
    <property type="protein sequence ID" value="KKI49928.1"/>
    <property type="molecule type" value="Genomic_DNA"/>
</dbReference>
<evidence type="ECO:0000256" key="2">
    <source>
        <dbReference type="ARBA" id="ARBA00007524"/>
    </source>
</evidence>
<name>A0A0M2NCG2_9FIRM</name>
<accession>A0A0M2NCG2</accession>
<dbReference type="RefSeq" id="WP_235811549.1">
    <property type="nucleotide sequence ID" value="NZ_CAUERS010000059.1"/>
</dbReference>
<dbReference type="Gene3D" id="1.20.1260.100">
    <property type="entry name" value="TspO/MBR protein"/>
    <property type="match status" value="1"/>
</dbReference>
<keyword evidence="5 6" id="KW-0472">Membrane</keyword>
<dbReference type="CDD" id="cd15904">
    <property type="entry name" value="TSPO_MBR"/>
    <property type="match status" value="1"/>
</dbReference>
<dbReference type="Proteomes" id="UP000034076">
    <property type="component" value="Unassembled WGS sequence"/>
</dbReference>
<comment type="similarity">
    <text evidence="2">Belongs to the TspO/BZRP family.</text>
</comment>
<dbReference type="AlphaFoldDB" id="A0A0M2NCG2"/>